<evidence type="ECO:0000313" key="2">
    <source>
        <dbReference type="Proteomes" id="UP000238375"/>
    </source>
</evidence>
<proteinExistence type="predicted"/>
<dbReference type="Proteomes" id="UP000238375">
    <property type="component" value="Unassembled WGS sequence"/>
</dbReference>
<keyword evidence="2" id="KW-1185">Reference proteome</keyword>
<organism evidence="1 2">
    <name type="scientific">Spirosoma oryzae</name>
    <dbReference type="NCBI Taxonomy" id="1469603"/>
    <lineage>
        <taxon>Bacteria</taxon>
        <taxon>Pseudomonadati</taxon>
        <taxon>Bacteroidota</taxon>
        <taxon>Cytophagia</taxon>
        <taxon>Cytophagales</taxon>
        <taxon>Cytophagaceae</taxon>
        <taxon>Spirosoma</taxon>
    </lineage>
</organism>
<dbReference type="EMBL" id="PVTE01000027">
    <property type="protein sequence ID" value="PRY29092.1"/>
    <property type="molecule type" value="Genomic_DNA"/>
</dbReference>
<name>A0A2T0S6Q8_9BACT</name>
<evidence type="ECO:0000313" key="1">
    <source>
        <dbReference type="EMBL" id="PRY29092.1"/>
    </source>
</evidence>
<protein>
    <submittedName>
        <fullName evidence="1">Uncharacterized protein</fullName>
    </submittedName>
</protein>
<dbReference type="AlphaFoldDB" id="A0A2T0S6Q8"/>
<comment type="caution">
    <text evidence="1">The sequence shown here is derived from an EMBL/GenBank/DDBJ whole genome shotgun (WGS) entry which is preliminary data.</text>
</comment>
<accession>A0A2T0S6Q8</accession>
<gene>
    <name evidence="1" type="ORF">CLV58_12731</name>
</gene>
<reference evidence="1 2" key="1">
    <citation type="submission" date="2018-03" db="EMBL/GenBank/DDBJ databases">
        <title>Genomic Encyclopedia of Archaeal and Bacterial Type Strains, Phase II (KMG-II): from individual species to whole genera.</title>
        <authorList>
            <person name="Goeker M."/>
        </authorList>
    </citation>
    <scope>NUCLEOTIDE SEQUENCE [LARGE SCALE GENOMIC DNA]</scope>
    <source>
        <strain evidence="1 2">DSM 28354</strain>
    </source>
</reference>
<sequence>MTFWTNAVVVKKGIPLHSLNYPFWGVWLVGLHPKMNEKCCLSIKFGLSTEMPKWKLQAPI</sequence>